<comment type="caution">
    <text evidence="1">Lacks conserved residue(s) required for the propagation of feature annotation.</text>
</comment>
<organism evidence="5 6">
    <name type="scientific">Desmophyllum pertusum</name>
    <dbReference type="NCBI Taxonomy" id="174260"/>
    <lineage>
        <taxon>Eukaryota</taxon>
        <taxon>Metazoa</taxon>
        <taxon>Cnidaria</taxon>
        <taxon>Anthozoa</taxon>
        <taxon>Hexacorallia</taxon>
        <taxon>Scleractinia</taxon>
        <taxon>Caryophylliina</taxon>
        <taxon>Caryophylliidae</taxon>
        <taxon>Desmophyllum</taxon>
    </lineage>
</organism>
<reference evidence="5" key="1">
    <citation type="submission" date="2023-01" db="EMBL/GenBank/DDBJ databases">
        <title>Genome assembly of the deep-sea coral Lophelia pertusa.</title>
        <authorList>
            <person name="Herrera S."/>
            <person name="Cordes E."/>
        </authorList>
    </citation>
    <scope>NUCLEOTIDE SEQUENCE</scope>
    <source>
        <strain evidence="5">USNM1676648</strain>
        <tissue evidence="5">Polyp</tissue>
    </source>
</reference>
<evidence type="ECO:0008006" key="7">
    <source>
        <dbReference type="Google" id="ProtNLM"/>
    </source>
</evidence>
<dbReference type="SMART" id="SM00457">
    <property type="entry name" value="MACPF"/>
    <property type="match status" value="1"/>
</dbReference>
<dbReference type="PROSITE" id="PS51412">
    <property type="entry name" value="MACPF_2"/>
    <property type="match status" value="1"/>
</dbReference>
<evidence type="ECO:0000256" key="1">
    <source>
        <dbReference type="PROSITE-ProRule" id="PRU01172"/>
    </source>
</evidence>
<dbReference type="InterPro" id="IPR013320">
    <property type="entry name" value="ConA-like_dom_sf"/>
</dbReference>
<keyword evidence="6" id="KW-1185">Reference proteome</keyword>
<dbReference type="PANTHER" id="PTHR46549:SF1">
    <property type="entry name" value="MACPF DOMAIN-CONTAINING PROTEIN"/>
    <property type="match status" value="1"/>
</dbReference>
<dbReference type="Proteomes" id="UP001163046">
    <property type="component" value="Unassembled WGS sequence"/>
</dbReference>
<dbReference type="PROSITE" id="PS51828">
    <property type="entry name" value="PTX_2"/>
    <property type="match status" value="1"/>
</dbReference>
<feature type="domain" description="Pentraxin (PTX)" evidence="4">
    <location>
        <begin position="1061"/>
        <end position="1280"/>
    </location>
</feature>
<evidence type="ECO:0000313" key="5">
    <source>
        <dbReference type="EMBL" id="KAJ7371225.1"/>
    </source>
</evidence>
<name>A0A9W9YXH0_9CNID</name>
<dbReference type="InterPro" id="IPR001759">
    <property type="entry name" value="PTX_dom"/>
</dbReference>
<dbReference type="EMBL" id="MU826850">
    <property type="protein sequence ID" value="KAJ7371225.1"/>
    <property type="molecule type" value="Genomic_DNA"/>
</dbReference>
<dbReference type="Pfam" id="PF01823">
    <property type="entry name" value="MACPF"/>
    <property type="match status" value="1"/>
</dbReference>
<evidence type="ECO:0000259" key="4">
    <source>
        <dbReference type="PROSITE" id="PS51828"/>
    </source>
</evidence>
<protein>
    <recommendedName>
        <fullName evidence="7">MACPF domain-containing protein</fullName>
    </recommendedName>
</protein>
<dbReference type="SUPFAM" id="SSF49899">
    <property type="entry name" value="Concanavalin A-like lectins/glucanases"/>
    <property type="match status" value="1"/>
</dbReference>
<dbReference type="InterPro" id="IPR020864">
    <property type="entry name" value="MACPF"/>
</dbReference>
<gene>
    <name evidence="5" type="ORF">OS493_027339</name>
</gene>
<dbReference type="PANTHER" id="PTHR46549">
    <property type="entry name" value="MACPF DOMAIN-CONTAINING PROTEIN"/>
    <property type="match status" value="1"/>
</dbReference>
<evidence type="ECO:0000313" key="6">
    <source>
        <dbReference type="Proteomes" id="UP001163046"/>
    </source>
</evidence>
<feature type="domain" description="MACPF" evidence="3">
    <location>
        <begin position="305"/>
        <end position="628"/>
    </location>
</feature>
<sequence length="1297" mass="143705">MSPPTTPPKGDRAMQINLLFVSVLVGIACATRLNSQHKTRDAQSLHRESLRNSKRNWINQQLPQAAKPILSASSARNVTKLQRPNGYLGAGMGNFISRHGQHVTPAAQPNTPKKNSRPVQMHQVPSAQYASNEAGHLLSNAKANDVSKSSPLKSKVPNISEAVISPFMKTVQNSADSSPRTTVAGWRRNLPMKQFDSPLAAADVQGAVVEKGIEVMGQMVDKQLQIIDEAQQKAEDFLKKEIKLDIVPDKGWQSDDMFVPPGYHLDSTISEEESAPKEMEMAAFSYPAGLGSVMMNGCYGTGYQEGDPCYVAKWTLNACLNMIDGAAFMGVGFDGRGEYSPESRKMSIVQRSCAGKATYDDYDVPDTMNVHGIYDTKASMTTFESRSEFQTYLQEEAGVSGAYFGFYAGVKQAWGESTSGAGQQYMALLSVDVNRYEIFLDEVKPESLSLSFLREFMSLPTSYFTAGASFQYQDFIQRWGTHYIKSSNFGGQLQIRKTMSGNEVTSKEEFATEMEMEYKTLFASVGAKASAAGGTYQRNQSKTTSTTISAFGGSHEIATILSDAYAPTFKNDFKDWLISIPKYPKPFLFKVGPVTNLLNFRASDLFPNENVNWGCEGNAANMQTETTANADEVKYFETPGANGTMKKHYCVSDSRKGLEDAIKRRRISLQRAIEIYMEEGFTSITDFKLPHCSSPAQDDPQHEGSWQQITSGRELFSVLFDMKTDLIGVDGYKIPHNMSRLVKYEKGKWMTGLKDGSFHLFNAFNNGKSGNPKEYKMSIMGLVLSYNENRQTLELLQSDLKESRQFFPDLHKSLVGKTLANIVTKAHGKSKTGFKRLETLANPPCNVKWSNTLRFDPTDSDGKCLHFTASTAGTIFVVFSTLPNEKASWYYIEIGPDRVAIYKGQELKTSTTDINARGLGDTSLLQSYFVCVTESNSTTLIEYGKSLGSSDSGDIYLNMVDIDGHLNARFYAFGNRDGEADVIDAHIVSRGLTQAICKGETHLDLETRLCAASGNPLPTECNVCRVAKEPATGECLPFCEEPKHLTKYGECADRNATFDFAVKVFNFAVQYHYSFTDQYILSIRDIPQLPSITMSFWIRIPGDISYSGTSSSYQPMIAYYNSEEVFSVDWRFHFSDGNTKSTFMETQITIDHEAQYKLWSPGITLEALTDNGWHHMCITWSGDSGVATHYLDGTKRHSTVIGGFFQVAFSFSGGGYFYIANPLGFPYEMSGFNLWNKVLPPDEVKELSSSCLRGIGNVKSWMDFKGPAENVKAIKGSVIQPSACESRQTTGVTGGKK</sequence>
<dbReference type="Gene3D" id="2.60.120.200">
    <property type="match status" value="1"/>
</dbReference>
<dbReference type="Pfam" id="PF13385">
    <property type="entry name" value="Laminin_G_3"/>
    <property type="match status" value="1"/>
</dbReference>
<evidence type="ECO:0000256" key="2">
    <source>
        <dbReference type="SAM" id="MobiDB-lite"/>
    </source>
</evidence>
<comment type="caution">
    <text evidence="5">The sequence shown here is derived from an EMBL/GenBank/DDBJ whole genome shotgun (WGS) entry which is preliminary data.</text>
</comment>
<dbReference type="OrthoDB" id="1366754at2759"/>
<feature type="region of interest" description="Disordered" evidence="2">
    <location>
        <begin position="102"/>
        <end position="123"/>
    </location>
</feature>
<evidence type="ECO:0000259" key="3">
    <source>
        <dbReference type="PROSITE" id="PS51412"/>
    </source>
</evidence>
<accession>A0A9W9YXH0</accession>
<dbReference type="SMART" id="SM00159">
    <property type="entry name" value="PTX"/>
    <property type="match status" value="1"/>
</dbReference>
<proteinExistence type="predicted"/>